<evidence type="ECO:0000256" key="1">
    <source>
        <dbReference type="SAM" id="MobiDB-lite"/>
    </source>
</evidence>
<reference evidence="3 4" key="1">
    <citation type="submission" date="2017-03" db="EMBL/GenBank/DDBJ databases">
        <title>An alternative strategy for trypanosome survival in the mammalian bloodstream revealed through genome and transcriptome analysis of the ubiquitous bovine parasite Trypanosoma (Megatrypanum) theileri.</title>
        <authorList>
            <person name="Kelly S."/>
            <person name="Ivens A."/>
            <person name="Mott A."/>
            <person name="O'Neill E."/>
            <person name="Emms D."/>
            <person name="Macleod O."/>
            <person name="Voorheis P."/>
            <person name="Matthews J."/>
            <person name="Matthews K."/>
            <person name="Carrington M."/>
        </authorList>
    </citation>
    <scope>NUCLEOTIDE SEQUENCE [LARGE SCALE GENOMIC DNA]</scope>
    <source>
        <strain evidence="3">Edinburgh</strain>
    </source>
</reference>
<keyword evidence="2" id="KW-0812">Transmembrane</keyword>
<dbReference type="GeneID" id="39982559"/>
<dbReference type="RefSeq" id="XP_028885594.1">
    <property type="nucleotide sequence ID" value="XM_029022779.1"/>
</dbReference>
<feature type="compositionally biased region" description="Polar residues" evidence="1">
    <location>
        <begin position="336"/>
        <end position="348"/>
    </location>
</feature>
<keyword evidence="2" id="KW-1133">Transmembrane helix</keyword>
<gene>
    <name evidence="3" type="ORF">TM35_000051240</name>
</gene>
<feature type="region of interest" description="Disordered" evidence="1">
    <location>
        <begin position="302"/>
        <end position="374"/>
    </location>
</feature>
<dbReference type="SUPFAM" id="SSF69322">
    <property type="entry name" value="Tricorn protease domain 2"/>
    <property type="match status" value="1"/>
</dbReference>
<organism evidence="3 4">
    <name type="scientific">Trypanosoma theileri</name>
    <dbReference type="NCBI Taxonomy" id="67003"/>
    <lineage>
        <taxon>Eukaryota</taxon>
        <taxon>Discoba</taxon>
        <taxon>Euglenozoa</taxon>
        <taxon>Kinetoplastea</taxon>
        <taxon>Metakinetoplastina</taxon>
        <taxon>Trypanosomatida</taxon>
        <taxon>Trypanosomatidae</taxon>
        <taxon>Trypanosoma</taxon>
    </lineage>
</organism>
<dbReference type="InterPro" id="IPR015943">
    <property type="entry name" value="WD40/YVTN_repeat-like_dom_sf"/>
</dbReference>
<keyword evidence="4" id="KW-1185">Reference proteome</keyword>
<dbReference type="AlphaFoldDB" id="A0A1X0P3W4"/>
<accession>A0A1X0P3W4</accession>
<name>A0A1X0P3W4_9TRYP</name>
<proteinExistence type="predicted"/>
<dbReference type="Gene3D" id="2.130.10.10">
    <property type="entry name" value="YVTN repeat-like/Quinoprotein amine dehydrogenase"/>
    <property type="match status" value="1"/>
</dbReference>
<evidence type="ECO:0000313" key="3">
    <source>
        <dbReference type="EMBL" id="ORC91528.1"/>
    </source>
</evidence>
<keyword evidence="2" id="KW-0472">Membrane</keyword>
<dbReference type="VEuPathDB" id="TriTrypDB:TM35_000051240"/>
<comment type="caution">
    <text evidence="3">The sequence shown here is derived from an EMBL/GenBank/DDBJ whole genome shotgun (WGS) entry which is preliminary data.</text>
</comment>
<protein>
    <submittedName>
        <fullName evidence="3">Uncharacterized protein</fullName>
    </submittedName>
</protein>
<dbReference type="OrthoDB" id="273569at2759"/>
<sequence>MVTLRNGEFVFINNRKQLLLLERGTNQEAQIIYGGEVFAFACSEDETMMALALPSPSGGSSSLIRLYTFADNELGDAIFEVTTIKATQLLWSGMQYLVVCGPSGCTIYKWKNEKLNRVVPDSATSAFLQGDRVALFYPDSQTLKFWNLDSNRIMDSVKPSLRGRRLISTVGVGYFCFALYDDGSVQVYYVTKSNIKKLSLFERFFPVKQNEKVTHGTSSPLLACALSSRKVLVGLRGNNKVHKLEYKNEKHLVDSMQEELQEPFTLMAISRDGRRCLALNTVTGKYQTLVLSFSSVKTVLTETQHEKHSSNDSQETTRKGNTTCAPKGEENEGISVLSSATSNITSLGDKNKNIGKCPKVSNGTSPSPSEGSNRKYINGITITTFGVVVVMIGFLTRRILSSQRQ</sequence>
<dbReference type="Proteomes" id="UP000192257">
    <property type="component" value="Unassembled WGS sequence"/>
</dbReference>
<feature type="transmembrane region" description="Helical" evidence="2">
    <location>
        <begin position="376"/>
        <end position="395"/>
    </location>
</feature>
<evidence type="ECO:0000256" key="2">
    <source>
        <dbReference type="SAM" id="Phobius"/>
    </source>
</evidence>
<feature type="compositionally biased region" description="Polar residues" evidence="1">
    <location>
        <begin position="361"/>
        <end position="371"/>
    </location>
</feature>
<feature type="compositionally biased region" description="Basic and acidic residues" evidence="1">
    <location>
        <begin position="303"/>
        <end position="318"/>
    </location>
</feature>
<evidence type="ECO:0000313" key="4">
    <source>
        <dbReference type="Proteomes" id="UP000192257"/>
    </source>
</evidence>
<dbReference type="EMBL" id="NBCO01000005">
    <property type="protein sequence ID" value="ORC91528.1"/>
    <property type="molecule type" value="Genomic_DNA"/>
</dbReference>